<proteinExistence type="predicted"/>
<name>A0A6C0DVY5_9ZZZZ</name>
<evidence type="ECO:0000313" key="1">
    <source>
        <dbReference type="EMBL" id="QHT20997.1"/>
    </source>
</evidence>
<dbReference type="EMBL" id="MN739684">
    <property type="protein sequence ID" value="QHT20997.1"/>
    <property type="molecule type" value="Genomic_DNA"/>
</dbReference>
<sequence>MINCVVSRYKKNVDWVYKLKNINKYYIYDKEIAESEFNIPVNKGNEASVYLKYIIDNYTNLADFTFFIHDDEYAWHHTGSIINLFDEAVDSNTLYYNINDRCILGSIISNQWYNDILIWYYNYIEKYISIHSLPTQDWTQGYRGSAQFLVHKSLITNLPLEFYENLYNWIITTNMPTEKSSRFLEYTWHIFWEIYPKLQNCHLKC</sequence>
<dbReference type="PANTHER" id="PTHR37490:SF2">
    <property type="match status" value="1"/>
</dbReference>
<organism evidence="1">
    <name type="scientific">viral metagenome</name>
    <dbReference type="NCBI Taxonomy" id="1070528"/>
    <lineage>
        <taxon>unclassified sequences</taxon>
        <taxon>metagenomes</taxon>
        <taxon>organismal metagenomes</taxon>
    </lineage>
</organism>
<reference evidence="1" key="1">
    <citation type="journal article" date="2020" name="Nature">
        <title>Giant virus diversity and host interactions through global metagenomics.</title>
        <authorList>
            <person name="Schulz F."/>
            <person name="Roux S."/>
            <person name="Paez-Espino D."/>
            <person name="Jungbluth S."/>
            <person name="Walsh D.A."/>
            <person name="Denef V.J."/>
            <person name="McMahon K.D."/>
            <person name="Konstantinidis K.T."/>
            <person name="Eloe-Fadrosh E.A."/>
            <person name="Kyrpides N.C."/>
            <person name="Woyke T."/>
        </authorList>
    </citation>
    <scope>NUCLEOTIDE SEQUENCE</scope>
    <source>
        <strain evidence="1">GVMAG-M-3300023174-75</strain>
    </source>
</reference>
<evidence type="ECO:0008006" key="2">
    <source>
        <dbReference type="Google" id="ProtNLM"/>
    </source>
</evidence>
<accession>A0A6C0DVY5</accession>
<dbReference type="AlphaFoldDB" id="A0A6C0DVY5"/>
<protein>
    <recommendedName>
        <fullName evidence="2">Glycosyltransferase</fullName>
    </recommendedName>
</protein>
<dbReference type="PANTHER" id="PTHR37490">
    <property type="entry name" value="EXPRESSED PROTEIN"/>
    <property type="match status" value="1"/>
</dbReference>
<dbReference type="Pfam" id="PF11913">
    <property type="entry name" value="DUF3431"/>
    <property type="match status" value="2"/>
</dbReference>
<dbReference type="InterPro" id="IPR021838">
    <property type="entry name" value="DUF3431"/>
</dbReference>